<evidence type="ECO:0000313" key="3">
    <source>
        <dbReference type="Proteomes" id="UP001247307"/>
    </source>
</evidence>
<accession>A0AAE3YHV5</accession>
<dbReference type="EMBL" id="JAVDUI010000001">
    <property type="protein sequence ID" value="MDR6892316.1"/>
    <property type="molecule type" value="Genomic_DNA"/>
</dbReference>
<organism evidence="2 3">
    <name type="scientific">Falsarthrobacter nasiphocae</name>
    <dbReference type="NCBI Taxonomy" id="189863"/>
    <lineage>
        <taxon>Bacteria</taxon>
        <taxon>Bacillati</taxon>
        <taxon>Actinomycetota</taxon>
        <taxon>Actinomycetes</taxon>
        <taxon>Micrococcales</taxon>
        <taxon>Micrococcaceae</taxon>
        <taxon>Falsarthrobacter</taxon>
    </lineage>
</organism>
<feature type="domain" description="HipA N-terminal subdomain 1" evidence="1">
    <location>
        <begin position="5"/>
        <end position="89"/>
    </location>
</feature>
<comment type="caution">
    <text evidence="2">The sequence shown here is derived from an EMBL/GenBank/DDBJ whole genome shotgun (WGS) entry which is preliminary data.</text>
</comment>
<keyword evidence="3" id="KW-1185">Reference proteome</keyword>
<dbReference type="RefSeq" id="WP_309851130.1">
    <property type="nucleotide sequence ID" value="NZ_BAAAIU010000003.1"/>
</dbReference>
<dbReference type="InterPro" id="IPR017508">
    <property type="entry name" value="HipA_N1"/>
</dbReference>
<reference evidence="2" key="1">
    <citation type="submission" date="2023-07" db="EMBL/GenBank/DDBJ databases">
        <title>Sequencing the genomes of 1000 actinobacteria strains.</title>
        <authorList>
            <person name="Klenk H.-P."/>
        </authorList>
    </citation>
    <scope>NUCLEOTIDE SEQUENCE</scope>
    <source>
        <strain evidence="2">DSM 13988</strain>
    </source>
</reference>
<sequence length="104" mass="11590">MKRLHLLLQGNHIGTLIQDDFGAKRIEYLPGLDNSASLSVALPYRESPYKNKPTMAYIEGLIPEGEAVRQSMAEEFSLSTQHVGNRLRQLINAPGGSWIGRAER</sequence>
<evidence type="ECO:0000259" key="1">
    <source>
        <dbReference type="Pfam" id="PF13657"/>
    </source>
</evidence>
<proteinExistence type="predicted"/>
<protein>
    <submittedName>
        <fullName evidence="2">HipA-like protein</fullName>
    </submittedName>
</protein>
<gene>
    <name evidence="2" type="ORF">J2S35_001256</name>
</gene>
<dbReference type="Pfam" id="PF13657">
    <property type="entry name" value="Couple_hipA"/>
    <property type="match status" value="1"/>
</dbReference>
<evidence type="ECO:0000313" key="2">
    <source>
        <dbReference type="EMBL" id="MDR6892316.1"/>
    </source>
</evidence>
<dbReference type="Proteomes" id="UP001247307">
    <property type="component" value="Unassembled WGS sequence"/>
</dbReference>
<dbReference type="NCBIfam" id="TIGR03071">
    <property type="entry name" value="couple_hipA"/>
    <property type="match status" value="1"/>
</dbReference>
<name>A0AAE3YHV5_9MICC</name>
<dbReference type="AlphaFoldDB" id="A0AAE3YHV5"/>